<organism evidence="1">
    <name type="scientific">viral metagenome</name>
    <dbReference type="NCBI Taxonomy" id="1070528"/>
    <lineage>
        <taxon>unclassified sequences</taxon>
        <taxon>metagenomes</taxon>
        <taxon>organismal metagenomes</taxon>
    </lineage>
</organism>
<dbReference type="AlphaFoldDB" id="A0A6C0AGK8"/>
<name>A0A6C0AGK8_9ZZZZ</name>
<sequence>MTNSQSKIAKNIPNVSVIANKLSKKSLEGNVISRIKQLEERLLFEILDLNPKSKIHRNKSHRSKEESDKTFYLNSASLSNSIIVKDGIKPKIIDENNGGSYVDISNLEYINMYYYKKAGGNPIIFDFSPLKKTIKDIYDNKKSYKFPLVLFSNSKLEAYPIYYEDSNKKHCGFANDSYKIVSKYIDNLPSTLNELFKILPNTDNIIEEKPIQKQEQTGGNKNIEDSENNKYFKMWEEIFNVTGELPKDCPCKQYSKALYNRCVIQGKPKRGIRTVHKNNCNKIIEKIVLKKD</sequence>
<evidence type="ECO:0000313" key="1">
    <source>
        <dbReference type="EMBL" id="QHS78580.1"/>
    </source>
</evidence>
<dbReference type="EMBL" id="MN740601">
    <property type="protein sequence ID" value="QHS78580.1"/>
    <property type="molecule type" value="Genomic_DNA"/>
</dbReference>
<accession>A0A6C0AGK8</accession>
<proteinExistence type="predicted"/>
<protein>
    <submittedName>
        <fullName evidence="1">Uncharacterized protein</fullName>
    </submittedName>
</protein>
<reference evidence="1" key="1">
    <citation type="journal article" date="2020" name="Nature">
        <title>Giant virus diversity and host interactions through global metagenomics.</title>
        <authorList>
            <person name="Schulz F."/>
            <person name="Roux S."/>
            <person name="Paez-Espino D."/>
            <person name="Jungbluth S."/>
            <person name="Walsh D.A."/>
            <person name="Denef V.J."/>
            <person name="McMahon K.D."/>
            <person name="Konstantinidis K.T."/>
            <person name="Eloe-Fadrosh E.A."/>
            <person name="Kyrpides N.C."/>
            <person name="Woyke T."/>
        </authorList>
    </citation>
    <scope>NUCLEOTIDE SEQUENCE</scope>
    <source>
        <strain evidence="1">GVMAG-S-1024976-23</strain>
    </source>
</reference>